<dbReference type="PANTHER" id="PTHR46630:SF1">
    <property type="entry name" value="TETRATRICOPEPTIDE REPEAT PROTEIN 29"/>
    <property type="match status" value="1"/>
</dbReference>
<gene>
    <name evidence="14" type="ORF">DW780_27675</name>
    <name evidence="12" type="ORF">GAN91_09870</name>
    <name evidence="11" type="ORF">GAN93_16165</name>
    <name evidence="10" type="ORF">GAO51_02480</name>
    <name evidence="13" type="ORF">KHY35_00780</name>
</gene>
<evidence type="ECO:0000313" key="11">
    <source>
        <dbReference type="EMBL" id="KAB4450484.1"/>
    </source>
</evidence>
<dbReference type="SMART" id="SM00028">
    <property type="entry name" value="TPR"/>
    <property type="match status" value="3"/>
</dbReference>
<feature type="repeat" description="TPR" evidence="6">
    <location>
        <begin position="102"/>
        <end position="135"/>
    </location>
</feature>
<evidence type="ECO:0000313" key="14">
    <source>
        <dbReference type="EMBL" id="RHD79350.1"/>
    </source>
</evidence>
<accession>A0A0P0FT56</accession>
<keyword evidence="9" id="KW-0732">Signal</keyword>
<evidence type="ECO:0000313" key="15">
    <source>
        <dbReference type="Proteomes" id="UP000284785"/>
    </source>
</evidence>
<reference evidence="13" key="3">
    <citation type="submission" date="2021-02" db="EMBL/GenBank/DDBJ databases">
        <title>Infant gut strain persistence is associated with maternal origin, phylogeny, and functional potential including surface adhesion and iron acquisition.</title>
        <authorList>
            <person name="Lou Y.C."/>
        </authorList>
    </citation>
    <scope>NUCLEOTIDE SEQUENCE</scope>
    <source>
        <strain evidence="13">L3_082_243G1_dasL3_082_243G1_maxbin2.maxbin.015s ta_sub</strain>
    </source>
</reference>
<feature type="transmembrane region" description="Helical" evidence="8">
    <location>
        <begin position="363"/>
        <end position="382"/>
    </location>
</feature>
<dbReference type="PANTHER" id="PTHR46630">
    <property type="entry name" value="TETRATRICOPEPTIDE REPEAT PROTEIN 29"/>
    <property type="match status" value="1"/>
</dbReference>
<comment type="subcellular location">
    <subcellularLocation>
        <location evidence="1">Cytoplasm</location>
    </subcellularLocation>
</comment>
<keyword evidence="7" id="KW-0175">Coiled coil</keyword>
<evidence type="ECO:0000256" key="6">
    <source>
        <dbReference type="PROSITE-ProRule" id="PRU00339"/>
    </source>
</evidence>
<feature type="signal peptide" evidence="9">
    <location>
        <begin position="1"/>
        <end position="21"/>
    </location>
</feature>
<keyword evidence="3" id="KW-0677">Repeat</keyword>
<organism evidence="14 15">
    <name type="scientific">Bacteroides thetaiotaomicron</name>
    <dbReference type="NCBI Taxonomy" id="818"/>
    <lineage>
        <taxon>Bacteria</taxon>
        <taxon>Pseudomonadati</taxon>
        <taxon>Bacteroidota</taxon>
        <taxon>Bacteroidia</taxon>
        <taxon>Bacteroidales</taxon>
        <taxon>Bacteroidaceae</taxon>
        <taxon>Bacteroides</taxon>
    </lineage>
</organism>
<dbReference type="PROSITE" id="PS50005">
    <property type="entry name" value="TPR"/>
    <property type="match status" value="1"/>
</dbReference>
<evidence type="ECO:0000313" key="12">
    <source>
        <dbReference type="EMBL" id="KAB4482913.1"/>
    </source>
</evidence>
<dbReference type="EMBL" id="QSJP01000045">
    <property type="protein sequence ID" value="RHD79350.1"/>
    <property type="molecule type" value="Genomic_DNA"/>
</dbReference>
<dbReference type="OMA" id="DGYWDAL"/>
<dbReference type="EMBL" id="WCSB01000015">
    <property type="protein sequence ID" value="KAB4450484.1"/>
    <property type="molecule type" value="Genomic_DNA"/>
</dbReference>
<dbReference type="Proteomes" id="UP000440614">
    <property type="component" value="Unassembled WGS sequence"/>
</dbReference>
<dbReference type="InterPro" id="IPR051476">
    <property type="entry name" value="Bac_ResReg_Asp_Phosphatase"/>
</dbReference>
<dbReference type="KEGG" id="btho:Btheta7330_05085"/>
<evidence type="ECO:0000256" key="3">
    <source>
        <dbReference type="ARBA" id="ARBA00022737"/>
    </source>
</evidence>
<dbReference type="EMBL" id="WCRY01000008">
    <property type="protein sequence ID" value="KAB4482913.1"/>
    <property type="molecule type" value="Genomic_DNA"/>
</dbReference>
<reference evidence="16 17" key="2">
    <citation type="journal article" date="2019" name="Nat. Med.">
        <title>A library of human gut bacterial isolates paired with longitudinal multiomics data enables mechanistic microbiome research.</title>
        <authorList>
            <person name="Poyet M."/>
            <person name="Groussin M."/>
            <person name="Gibbons S.M."/>
            <person name="Avila-Pacheco J."/>
            <person name="Jiang X."/>
            <person name="Kearney S.M."/>
            <person name="Perrotta A.R."/>
            <person name="Berdy B."/>
            <person name="Zhao S."/>
            <person name="Lieberman T.D."/>
            <person name="Swanson P.K."/>
            <person name="Smith M."/>
            <person name="Roesemann S."/>
            <person name="Alexander J.E."/>
            <person name="Rich S.A."/>
            <person name="Livny J."/>
            <person name="Vlamakis H."/>
            <person name="Clish C."/>
            <person name="Bullock K."/>
            <person name="Deik A."/>
            <person name="Scott J."/>
            <person name="Pierce K.A."/>
            <person name="Xavier R.J."/>
            <person name="Alm E.J."/>
        </authorList>
    </citation>
    <scope>NUCLEOTIDE SEQUENCE [LARGE SCALE GENOMIC DNA]</scope>
    <source>
        <strain evidence="12 16">BIOML-A162</strain>
        <strain evidence="11 18">BIOML-A165</strain>
        <strain evidence="10 17">BIOML-A188</strain>
    </source>
</reference>
<protein>
    <submittedName>
        <fullName evidence="10">Tetratricopeptide repeat protein</fullName>
    </submittedName>
</protein>
<evidence type="ECO:0000256" key="8">
    <source>
        <dbReference type="SAM" id="Phobius"/>
    </source>
</evidence>
<keyword evidence="8" id="KW-1133">Transmembrane helix</keyword>
<dbReference type="EMBL" id="JAGZEE010000001">
    <property type="protein sequence ID" value="MBS5409243.1"/>
    <property type="molecule type" value="Genomic_DNA"/>
</dbReference>
<evidence type="ECO:0000256" key="2">
    <source>
        <dbReference type="ARBA" id="ARBA00022490"/>
    </source>
</evidence>
<keyword evidence="8" id="KW-0472">Membrane</keyword>
<dbReference type="Proteomes" id="UP000436858">
    <property type="component" value="Unassembled WGS sequence"/>
</dbReference>
<evidence type="ECO:0000256" key="4">
    <source>
        <dbReference type="ARBA" id="ARBA00022803"/>
    </source>
</evidence>
<evidence type="ECO:0000313" key="10">
    <source>
        <dbReference type="EMBL" id="KAB4315478.1"/>
    </source>
</evidence>
<evidence type="ECO:0000313" key="18">
    <source>
        <dbReference type="Proteomes" id="UP000460317"/>
    </source>
</evidence>
<feature type="coiled-coil region" evidence="7">
    <location>
        <begin position="383"/>
        <end position="468"/>
    </location>
</feature>
<comment type="similarity">
    <text evidence="5">Belongs to the Rap family.</text>
</comment>
<dbReference type="Proteomes" id="UP000782901">
    <property type="component" value="Unassembled WGS sequence"/>
</dbReference>
<dbReference type="AlphaFoldDB" id="A0A0P0FT56"/>
<evidence type="ECO:0000256" key="9">
    <source>
        <dbReference type="SAM" id="SignalP"/>
    </source>
</evidence>
<accession>C6IJB4</accession>
<dbReference type="GO" id="GO:0005737">
    <property type="term" value="C:cytoplasm"/>
    <property type="evidence" value="ECO:0007669"/>
    <property type="project" value="UniProtKB-SubCell"/>
</dbReference>
<evidence type="ECO:0000256" key="1">
    <source>
        <dbReference type="ARBA" id="ARBA00004496"/>
    </source>
</evidence>
<dbReference type="Gene3D" id="1.25.40.10">
    <property type="entry name" value="Tetratricopeptide repeat domain"/>
    <property type="match status" value="2"/>
</dbReference>
<dbReference type="Proteomes" id="UP000460317">
    <property type="component" value="Unassembled WGS sequence"/>
</dbReference>
<keyword evidence="4 6" id="KW-0802">TPR repeat</keyword>
<evidence type="ECO:0000313" key="17">
    <source>
        <dbReference type="Proteomes" id="UP000440614"/>
    </source>
</evidence>
<evidence type="ECO:0000313" key="16">
    <source>
        <dbReference type="Proteomes" id="UP000436858"/>
    </source>
</evidence>
<dbReference type="InterPro" id="IPR011990">
    <property type="entry name" value="TPR-like_helical_dom_sf"/>
</dbReference>
<comment type="caution">
    <text evidence="14">The sequence shown here is derived from an EMBL/GenBank/DDBJ whole genome shotgun (WGS) entry which is preliminary data.</text>
</comment>
<sequence length="578" mass="68176">MKQRRKFILFYLSIICLFSCTAPYPNTILRVENIIKEYPDSALTILDSLSESITKESQSARMYYYLLLTEARDRCYVPHTSDSLMLSVTDYYERENDKDKLIKSYYYTGRVYLDLHEGPTALSYFHKAFDISTDSKNYALLGRIYSQMGTLFAYEGLTEEVLQAYRNAYHYLQLGKDSLTSAYALRDLGRAFNLLEITDSTIYYYNKAYQLANSNGDIQREVNILEELAGIYIQMGKYDEALKTLQETNSKWQDEKDINYDVWGNFYVSIGQKDSAAYYFKKNIGHNNVYSDIGAYRNLYEIEKERGNYEEGLAYLEKYTECSDSIYDISNTESLRKIKALYDYQHIEKEKEYLRKKNAEQRAWIIFIVIAIVLGVIILIRYNRNRKAMIREQEKKLHEINEQQYRKSQLYIEENKKKIEELKEKVKSFEQENNDLQQKLLLAKKEKLEQTNQAIETSQREQALLEEALRRSDIYAYCYRAIEDSSIRLTETEWKELENIINDTYDNFTNKLFILHPSITKMELRICLLLKIKIPVSTISQLVCRTQSAVSMSRKQLYKKIFNKEGTPANLDDFIVSF</sequence>
<proteinExistence type="inferred from homology"/>
<dbReference type="SUPFAM" id="SSF48452">
    <property type="entry name" value="TPR-like"/>
    <property type="match status" value="1"/>
</dbReference>
<reference evidence="14 15" key="1">
    <citation type="submission" date="2018-08" db="EMBL/GenBank/DDBJ databases">
        <title>A genome reference for cultivated species of the human gut microbiota.</title>
        <authorList>
            <person name="Zou Y."/>
            <person name="Xue W."/>
            <person name="Luo G."/>
        </authorList>
    </citation>
    <scope>NUCLEOTIDE SEQUENCE [LARGE SCALE GENOMIC DNA]</scope>
    <source>
        <strain evidence="14 15">AM30-26</strain>
    </source>
</reference>
<feature type="chain" id="PRO_5002965690" evidence="9">
    <location>
        <begin position="22"/>
        <end position="578"/>
    </location>
</feature>
<dbReference type="Proteomes" id="UP000284785">
    <property type="component" value="Unassembled WGS sequence"/>
</dbReference>
<dbReference type="EMBL" id="WCSY01000002">
    <property type="protein sequence ID" value="KAB4315478.1"/>
    <property type="molecule type" value="Genomic_DNA"/>
</dbReference>
<evidence type="ECO:0000256" key="7">
    <source>
        <dbReference type="SAM" id="Coils"/>
    </source>
</evidence>
<keyword evidence="2" id="KW-0963">Cytoplasm</keyword>
<evidence type="ECO:0000256" key="5">
    <source>
        <dbReference type="ARBA" id="ARBA00038253"/>
    </source>
</evidence>
<keyword evidence="8" id="KW-0812">Transmembrane</keyword>
<name>A0A0P0FT56_BACT4</name>
<dbReference type="InterPro" id="IPR019734">
    <property type="entry name" value="TPR_rpt"/>
</dbReference>
<evidence type="ECO:0000313" key="13">
    <source>
        <dbReference type="EMBL" id="MBS5409243.1"/>
    </source>
</evidence>